<feature type="transmembrane region" description="Helical" evidence="1">
    <location>
        <begin position="34"/>
        <end position="53"/>
    </location>
</feature>
<evidence type="ECO:0000256" key="1">
    <source>
        <dbReference type="SAM" id="Phobius"/>
    </source>
</evidence>
<proteinExistence type="predicted"/>
<feature type="transmembrane region" description="Helical" evidence="1">
    <location>
        <begin position="7"/>
        <end position="28"/>
    </location>
</feature>
<evidence type="ECO:0000313" key="3">
    <source>
        <dbReference type="Proteomes" id="UP000033649"/>
    </source>
</evidence>
<dbReference type="Pfam" id="PF04342">
    <property type="entry name" value="DMT_6"/>
    <property type="match status" value="1"/>
</dbReference>
<dbReference type="InterPro" id="IPR007437">
    <property type="entry name" value="DUF486"/>
</dbReference>
<feature type="transmembrane region" description="Helical" evidence="1">
    <location>
        <begin position="73"/>
        <end position="90"/>
    </location>
</feature>
<comment type="caution">
    <text evidence="2">The sequence shown here is derived from an EMBL/GenBank/DDBJ whole genome shotgun (WGS) entry which is preliminary data.</text>
</comment>
<sequence>MGFNFATLAPIGLLIASNLFMTFAWYGHLKFPSAALWVVVLISWAIAFFEYWLAVPANRIGYGVYSGAELKTIQEVISLSVFVLFAVFYLGEKLTWNHGIGFALIALGAFFIFKGPLK</sequence>
<keyword evidence="1" id="KW-1133">Transmembrane helix</keyword>
<gene>
    <name evidence="2" type="ORF">VE26_01200</name>
</gene>
<dbReference type="PATRIC" id="fig|429727.3.peg.259"/>
<reference evidence="2 3" key="1">
    <citation type="submission" date="2015-03" db="EMBL/GenBank/DDBJ databases">
        <authorList>
            <person name="Hassan Y."/>
            <person name="Lepp D."/>
            <person name="Li X.-Z."/>
            <person name="Zhou T."/>
        </authorList>
    </citation>
    <scope>NUCLEOTIDE SEQUENCE [LARGE SCALE GENOMIC DNA]</scope>
    <source>
        <strain evidence="2 3">IPL18</strain>
    </source>
</reference>
<dbReference type="EMBL" id="JZEY01000054">
    <property type="protein sequence ID" value="KKB08728.1"/>
    <property type="molecule type" value="Genomic_DNA"/>
</dbReference>
<keyword evidence="1" id="KW-0472">Membrane</keyword>
<dbReference type="AlphaFoldDB" id="A0A0F5FIW1"/>
<evidence type="ECO:0000313" key="2">
    <source>
        <dbReference type="EMBL" id="KKB08728.1"/>
    </source>
</evidence>
<name>A0A0F5FIW1_9HYPH</name>
<dbReference type="RefSeq" id="WP_046103417.1">
    <property type="nucleotide sequence ID" value="NZ_JZEY01000054.1"/>
</dbReference>
<protein>
    <submittedName>
        <fullName evidence="2">Membrane protein</fullName>
    </submittedName>
</protein>
<dbReference type="PIRSF" id="PIRSF021239">
    <property type="entry name" value="UCP021239"/>
    <property type="match status" value="1"/>
</dbReference>
<keyword evidence="1" id="KW-0812">Transmembrane</keyword>
<feature type="transmembrane region" description="Helical" evidence="1">
    <location>
        <begin position="96"/>
        <end position="113"/>
    </location>
</feature>
<dbReference type="PANTHER" id="PTHR38482">
    <property type="entry name" value="DMT FAMILY PROTEIN"/>
    <property type="match status" value="1"/>
</dbReference>
<organism evidence="2 3">
    <name type="scientific">Devosia chinhatensis</name>
    <dbReference type="NCBI Taxonomy" id="429727"/>
    <lineage>
        <taxon>Bacteria</taxon>
        <taxon>Pseudomonadati</taxon>
        <taxon>Pseudomonadota</taxon>
        <taxon>Alphaproteobacteria</taxon>
        <taxon>Hyphomicrobiales</taxon>
        <taxon>Devosiaceae</taxon>
        <taxon>Devosia</taxon>
    </lineage>
</organism>
<accession>A0A0F5FIW1</accession>
<dbReference type="OrthoDB" id="9805206at2"/>
<dbReference type="PANTHER" id="PTHR38482:SF1">
    <property type="entry name" value="DMT FAMILY PROTEIN"/>
    <property type="match status" value="1"/>
</dbReference>
<dbReference type="Proteomes" id="UP000033649">
    <property type="component" value="Unassembled WGS sequence"/>
</dbReference>
<keyword evidence="3" id="KW-1185">Reference proteome</keyword>